<dbReference type="EMBL" id="JAAGMN010000009">
    <property type="protein sequence ID" value="NEE04948.1"/>
    <property type="molecule type" value="Genomic_DNA"/>
</dbReference>
<sequence>MGTATFERAPFSLGVIGWEVSGCTDAATLAGRLPHERGIGHLLPREEGLLYGAADD</sequence>
<proteinExistence type="predicted"/>
<comment type="caution">
    <text evidence="1">The sequence shown here is derived from an EMBL/GenBank/DDBJ whole genome shotgun (WGS) entry which is preliminary data.</text>
</comment>
<name>A0A6G3WHH4_9ACTN</name>
<evidence type="ECO:0000313" key="1">
    <source>
        <dbReference type="EMBL" id="NEE04948.1"/>
    </source>
</evidence>
<protein>
    <submittedName>
        <fullName evidence="1">Uncharacterized protein</fullName>
    </submittedName>
</protein>
<gene>
    <name evidence="1" type="ORF">G3M58_00695</name>
</gene>
<accession>A0A6G3WHH4</accession>
<reference evidence="1" key="1">
    <citation type="submission" date="2020-01" db="EMBL/GenBank/DDBJ databases">
        <title>Insect and environment-associated Actinomycetes.</title>
        <authorList>
            <person name="Currrie C."/>
            <person name="Chevrette M."/>
            <person name="Carlson C."/>
            <person name="Stubbendieck R."/>
            <person name="Wendt-Pienkowski E."/>
        </authorList>
    </citation>
    <scope>NUCLEOTIDE SEQUENCE</scope>
    <source>
        <strain evidence="1">SID7499</strain>
    </source>
</reference>
<dbReference type="AlphaFoldDB" id="A0A6G3WHH4"/>
<organism evidence="1">
    <name type="scientific">Streptomyces sp. SID7499</name>
    <dbReference type="NCBI Taxonomy" id="2706086"/>
    <lineage>
        <taxon>Bacteria</taxon>
        <taxon>Bacillati</taxon>
        <taxon>Actinomycetota</taxon>
        <taxon>Actinomycetes</taxon>
        <taxon>Kitasatosporales</taxon>
        <taxon>Streptomycetaceae</taxon>
        <taxon>Streptomyces</taxon>
    </lineage>
</organism>